<dbReference type="OrthoDB" id="8530910at2"/>
<dbReference type="Proteomes" id="UP000295707">
    <property type="component" value="Unassembled WGS sequence"/>
</dbReference>
<accession>A0A4R1H5V2</accession>
<sequence>MKVTRSSRRQLQLQNLIFLVGLLTMAGLLGWLSTRYNIEADWTSGGRNSLSVDSRKLLEEMEGPVHITAFARDNPELREHIHDLVARYQRHKPDVELHFVNPDAEPERVREMGITLDGELLVAYNGRSDKIQDLSEQSLTNALLRIARPSARKVVFLTGHGERNPLGQANHDFGQFGKLLSDKGIHVETLMLAETPAIPGDTSLLVIADPRTPLLSGEVQLINRYLRQGGNLLWLVEPGGLAGLEPVAETLGIELLPGTVVDPTTQLFGIDNPAFAIIPDYPMHEITRGIEGRITLFPQACAIDVTAPPDWEAQPLLTTLDRAWTEIGPISGTIRFDQDSDERMGPLDIGYIFTRERGDEDQLDQQRAGVICDSDFISNTYLGNAGNIDLGLALFNWLNHDDRFIAITARTASDVNLELGKFAQALIGFGFLFVLPLALLSAGVGIWWRRRNR</sequence>
<dbReference type="Pfam" id="PF23357">
    <property type="entry name" value="DUF7088"/>
    <property type="match status" value="1"/>
</dbReference>
<feature type="domain" description="DUF7088" evidence="3">
    <location>
        <begin position="46"/>
        <end position="115"/>
    </location>
</feature>
<evidence type="ECO:0000259" key="2">
    <source>
        <dbReference type="Pfam" id="PF09822"/>
    </source>
</evidence>
<proteinExistence type="predicted"/>
<comment type="caution">
    <text evidence="4">The sequence shown here is derived from an EMBL/GenBank/DDBJ whole genome shotgun (WGS) entry which is preliminary data.</text>
</comment>
<gene>
    <name evidence="4" type="ORF">DFR30_0327</name>
</gene>
<evidence type="ECO:0000259" key="3">
    <source>
        <dbReference type="Pfam" id="PF23357"/>
    </source>
</evidence>
<organism evidence="4 5">
    <name type="scientific">Thiogranum longum</name>
    <dbReference type="NCBI Taxonomy" id="1537524"/>
    <lineage>
        <taxon>Bacteria</taxon>
        <taxon>Pseudomonadati</taxon>
        <taxon>Pseudomonadota</taxon>
        <taxon>Gammaproteobacteria</taxon>
        <taxon>Chromatiales</taxon>
        <taxon>Ectothiorhodospiraceae</taxon>
        <taxon>Thiogranum</taxon>
    </lineage>
</organism>
<dbReference type="InterPro" id="IPR019196">
    <property type="entry name" value="ABC_transp_unknown"/>
</dbReference>
<dbReference type="RefSeq" id="WP_132971003.1">
    <property type="nucleotide sequence ID" value="NZ_SMFX01000001.1"/>
</dbReference>
<dbReference type="InterPro" id="IPR055396">
    <property type="entry name" value="DUF7088"/>
</dbReference>
<reference evidence="4 5" key="1">
    <citation type="submission" date="2019-03" db="EMBL/GenBank/DDBJ databases">
        <title>Genomic Encyclopedia of Type Strains, Phase IV (KMG-IV): sequencing the most valuable type-strain genomes for metagenomic binning, comparative biology and taxonomic classification.</title>
        <authorList>
            <person name="Goeker M."/>
        </authorList>
    </citation>
    <scope>NUCLEOTIDE SEQUENCE [LARGE SCALE GENOMIC DNA]</scope>
    <source>
        <strain evidence="4 5">DSM 19610</strain>
    </source>
</reference>
<protein>
    <submittedName>
        <fullName evidence="4">ABC-type uncharacterized transport system involved in gliding motility auxiliary subunit</fullName>
    </submittedName>
</protein>
<evidence type="ECO:0000313" key="4">
    <source>
        <dbReference type="EMBL" id="TCK17107.1"/>
    </source>
</evidence>
<keyword evidence="5" id="KW-1185">Reference proteome</keyword>
<evidence type="ECO:0000313" key="5">
    <source>
        <dbReference type="Proteomes" id="UP000295707"/>
    </source>
</evidence>
<name>A0A4R1H5V2_9GAMM</name>
<keyword evidence="1" id="KW-0472">Membrane</keyword>
<keyword evidence="1" id="KW-0812">Transmembrane</keyword>
<keyword evidence="1" id="KW-1133">Transmembrane helix</keyword>
<dbReference type="Pfam" id="PF09822">
    <property type="entry name" value="ABC_transp_aux"/>
    <property type="match status" value="1"/>
</dbReference>
<dbReference type="SUPFAM" id="SSF52317">
    <property type="entry name" value="Class I glutamine amidotransferase-like"/>
    <property type="match status" value="1"/>
</dbReference>
<dbReference type="InterPro" id="IPR029062">
    <property type="entry name" value="Class_I_gatase-like"/>
</dbReference>
<dbReference type="EMBL" id="SMFX01000001">
    <property type="protein sequence ID" value="TCK17107.1"/>
    <property type="molecule type" value="Genomic_DNA"/>
</dbReference>
<dbReference type="AlphaFoldDB" id="A0A4R1H5V2"/>
<feature type="transmembrane region" description="Helical" evidence="1">
    <location>
        <begin position="12"/>
        <end position="32"/>
    </location>
</feature>
<feature type="transmembrane region" description="Helical" evidence="1">
    <location>
        <begin position="425"/>
        <end position="448"/>
    </location>
</feature>
<feature type="domain" description="ABC-type uncharacterised transport system" evidence="2">
    <location>
        <begin position="152"/>
        <end position="381"/>
    </location>
</feature>
<evidence type="ECO:0000256" key="1">
    <source>
        <dbReference type="SAM" id="Phobius"/>
    </source>
</evidence>